<protein>
    <recommendedName>
        <fullName evidence="3">HECT domain-containing protein</fullName>
    </recommendedName>
</protein>
<dbReference type="SUPFAM" id="SSF56204">
    <property type="entry name" value="Hect, E3 ligase catalytic domain"/>
    <property type="match status" value="1"/>
</dbReference>
<evidence type="ECO:0000313" key="2">
    <source>
        <dbReference type="Proteomes" id="UP001591681"/>
    </source>
</evidence>
<gene>
    <name evidence="1" type="ORF">ACEWY4_013946</name>
</gene>
<comment type="caution">
    <text evidence="1">The sequence shown here is derived from an EMBL/GenBank/DDBJ whole genome shotgun (WGS) entry which is preliminary data.</text>
</comment>
<dbReference type="Proteomes" id="UP001591681">
    <property type="component" value="Unassembled WGS sequence"/>
</dbReference>
<dbReference type="EMBL" id="JBHFQA010000011">
    <property type="protein sequence ID" value="KAL2091683.1"/>
    <property type="molecule type" value="Genomic_DNA"/>
</dbReference>
<name>A0ABD1JY85_9TELE</name>
<dbReference type="AlphaFoldDB" id="A0ABD1JY85"/>
<proteinExistence type="predicted"/>
<organism evidence="1 2">
    <name type="scientific">Coilia grayii</name>
    <name type="common">Gray's grenadier anchovy</name>
    <dbReference type="NCBI Taxonomy" id="363190"/>
    <lineage>
        <taxon>Eukaryota</taxon>
        <taxon>Metazoa</taxon>
        <taxon>Chordata</taxon>
        <taxon>Craniata</taxon>
        <taxon>Vertebrata</taxon>
        <taxon>Euteleostomi</taxon>
        <taxon>Actinopterygii</taxon>
        <taxon>Neopterygii</taxon>
        <taxon>Teleostei</taxon>
        <taxon>Clupei</taxon>
        <taxon>Clupeiformes</taxon>
        <taxon>Clupeoidei</taxon>
        <taxon>Engraulidae</taxon>
        <taxon>Coilinae</taxon>
        <taxon>Coilia</taxon>
    </lineage>
</organism>
<evidence type="ECO:0008006" key="3">
    <source>
        <dbReference type="Google" id="ProtNLM"/>
    </source>
</evidence>
<keyword evidence="2" id="KW-1185">Reference proteome</keyword>
<dbReference type="Gene3D" id="3.30.2410.10">
    <property type="entry name" value="Hect, E3 ligase catalytic domain"/>
    <property type="match status" value="1"/>
</dbReference>
<evidence type="ECO:0000313" key="1">
    <source>
        <dbReference type="EMBL" id="KAL2091683.1"/>
    </source>
</evidence>
<dbReference type="InterPro" id="IPR035983">
    <property type="entry name" value="Hect_E3_ubiquitin_ligase"/>
</dbReference>
<sequence>MNQNLHLMCGTSNKTLQTKNVVLQNYVVVSDSEITFGPQPDAETDLDDTLIYDPQTPDYTAQTKRITIHHSNSFSDMIEAFSEPDILTRPLEVKRILPDNKEEVGVGLGVFRDVLSAFWMDFYDCCTLGTTIKVPFIRHDFKAVTWKAIGRIFVRGFQDTYRAYFHCREIQLAPAFAEEMLFGAVYSDLTESFLQFVSCQDREILKQALEDFSSADLGDLVETLGNYECRRTISEENLPTILTEIAHKELVQKPMFVIDCWRDIVRSRISFKMDYEQLATLYDDLKATTKKVLRLLRFPEDMTGKQKEVEQHLRRYIRELEEEKLPTSKFLRFCTGSNLIASDSINVEFTAMSDFTRRPVAHTCGMFLELPDSYESFPEFRTEFNEILKSNVWVMDVI</sequence>
<reference evidence="1 2" key="1">
    <citation type="submission" date="2024-09" db="EMBL/GenBank/DDBJ databases">
        <title>A chromosome-level genome assembly of Gray's grenadier anchovy, Coilia grayii.</title>
        <authorList>
            <person name="Fu Z."/>
        </authorList>
    </citation>
    <scope>NUCLEOTIDE SEQUENCE [LARGE SCALE GENOMIC DNA]</scope>
    <source>
        <strain evidence="1">G4</strain>
        <tissue evidence="1">Muscle</tissue>
    </source>
</reference>
<accession>A0ABD1JY85</accession>